<proteinExistence type="predicted"/>
<dbReference type="RefSeq" id="WP_328856911.1">
    <property type="nucleotide sequence ID" value="NZ_CP108021.1"/>
</dbReference>
<dbReference type="Pfam" id="PF00132">
    <property type="entry name" value="Hexapep"/>
    <property type="match status" value="1"/>
</dbReference>
<dbReference type="InterPro" id="IPR001451">
    <property type="entry name" value="Hexapep"/>
</dbReference>
<evidence type="ECO:0000256" key="2">
    <source>
        <dbReference type="ARBA" id="ARBA00022737"/>
    </source>
</evidence>
<dbReference type="PANTHER" id="PTHR43300">
    <property type="entry name" value="ACETYLTRANSFERASE"/>
    <property type="match status" value="1"/>
</dbReference>
<reference evidence="3 4" key="1">
    <citation type="submission" date="2022-10" db="EMBL/GenBank/DDBJ databases">
        <title>The complete genomes of actinobacterial strains from the NBC collection.</title>
        <authorList>
            <person name="Joergensen T.S."/>
            <person name="Alvarez Arevalo M."/>
            <person name="Sterndorff E.B."/>
            <person name="Faurdal D."/>
            <person name="Vuksanovic O."/>
            <person name="Mourched A.-S."/>
            <person name="Charusanti P."/>
            <person name="Shaw S."/>
            <person name="Blin K."/>
            <person name="Weber T."/>
        </authorList>
    </citation>
    <scope>NUCLEOTIDE SEQUENCE [LARGE SCALE GENOMIC DNA]</scope>
    <source>
        <strain evidence="3 4">NBC_00319</strain>
    </source>
</reference>
<dbReference type="InterPro" id="IPR011004">
    <property type="entry name" value="Trimer_LpxA-like_sf"/>
</dbReference>
<dbReference type="PANTHER" id="PTHR43300:SF11">
    <property type="entry name" value="ACETYLTRANSFERASE RV3034C-RELATED"/>
    <property type="match status" value="1"/>
</dbReference>
<dbReference type="InterPro" id="IPR050179">
    <property type="entry name" value="Trans_hexapeptide_repeat"/>
</dbReference>
<sequence length="216" mass="23317">MVPQFIRDAVRRRRVRRAFPHTRYVRSIDVSTDAQLGREVGIGKDVVINPGVVIGDYSYVNRGAIVFSGTIGKFCSIAHYAQIGAEQHPVGYLSTSPYTYGPDSVIDASTGLDELAAPPVIGNDVWVGSAASIMQGVTIGDGAIVAAGAVVAHDVEPYSIVGGVPAKHIRYRFGQPQIDRLLASQWWDHLDDEQLRTAVLAGDGWHQHPLPGESFS</sequence>
<dbReference type="InterPro" id="IPR018357">
    <property type="entry name" value="Hexapep_transf_CS"/>
</dbReference>
<gene>
    <name evidence="3" type="ORF">OG579_17085</name>
</gene>
<dbReference type="SUPFAM" id="SSF51161">
    <property type="entry name" value="Trimeric LpxA-like enzymes"/>
    <property type="match status" value="1"/>
</dbReference>
<dbReference type="KEGG" id="whr:OG579_17085"/>
<evidence type="ECO:0000313" key="4">
    <source>
        <dbReference type="Proteomes" id="UP001432128"/>
    </source>
</evidence>
<dbReference type="Gene3D" id="2.160.10.10">
    <property type="entry name" value="Hexapeptide repeat proteins"/>
    <property type="match status" value="2"/>
</dbReference>
<organism evidence="3 4">
    <name type="scientific">Williamsia herbipolensis</name>
    <dbReference type="NCBI Taxonomy" id="1603258"/>
    <lineage>
        <taxon>Bacteria</taxon>
        <taxon>Bacillati</taxon>
        <taxon>Actinomycetota</taxon>
        <taxon>Actinomycetes</taxon>
        <taxon>Mycobacteriales</taxon>
        <taxon>Nocardiaceae</taxon>
        <taxon>Williamsia</taxon>
    </lineage>
</organism>
<evidence type="ECO:0000256" key="1">
    <source>
        <dbReference type="ARBA" id="ARBA00022679"/>
    </source>
</evidence>
<dbReference type="Proteomes" id="UP001432128">
    <property type="component" value="Chromosome"/>
</dbReference>
<dbReference type="AlphaFoldDB" id="A0AAU4K056"/>
<keyword evidence="1" id="KW-0808">Transferase</keyword>
<protein>
    <recommendedName>
        <fullName evidence="5">Acetyltransferase</fullName>
    </recommendedName>
</protein>
<evidence type="ECO:0000313" key="3">
    <source>
        <dbReference type="EMBL" id="WUM19402.1"/>
    </source>
</evidence>
<dbReference type="PROSITE" id="PS00101">
    <property type="entry name" value="HEXAPEP_TRANSFERASES"/>
    <property type="match status" value="1"/>
</dbReference>
<name>A0AAU4K056_9NOCA</name>
<evidence type="ECO:0008006" key="5">
    <source>
        <dbReference type="Google" id="ProtNLM"/>
    </source>
</evidence>
<dbReference type="GO" id="GO:0016740">
    <property type="term" value="F:transferase activity"/>
    <property type="evidence" value="ECO:0007669"/>
    <property type="project" value="UniProtKB-KW"/>
</dbReference>
<dbReference type="EMBL" id="CP108021">
    <property type="protein sequence ID" value="WUM19402.1"/>
    <property type="molecule type" value="Genomic_DNA"/>
</dbReference>
<dbReference type="CDD" id="cd03349">
    <property type="entry name" value="LbH_XAT"/>
    <property type="match status" value="1"/>
</dbReference>
<keyword evidence="2" id="KW-0677">Repeat</keyword>
<keyword evidence="4" id="KW-1185">Reference proteome</keyword>
<accession>A0AAU4K056</accession>